<evidence type="ECO:0000313" key="2">
    <source>
        <dbReference type="EMBL" id="RFU30220.1"/>
    </source>
</evidence>
<dbReference type="EMBL" id="NCSJ02000106">
    <property type="protein sequence ID" value="RFU30220.1"/>
    <property type="molecule type" value="Genomic_DNA"/>
</dbReference>
<dbReference type="AlphaFoldDB" id="A0A3E2HA20"/>
<protein>
    <submittedName>
        <fullName evidence="2">Uncharacterized protein</fullName>
    </submittedName>
</protein>
<name>A0A3E2HA20_SCYLI</name>
<comment type="caution">
    <text evidence="2">The sequence shown here is derived from an EMBL/GenBank/DDBJ whole genome shotgun (WGS) entry which is preliminary data.</text>
</comment>
<feature type="region of interest" description="Disordered" evidence="1">
    <location>
        <begin position="1"/>
        <end position="91"/>
    </location>
</feature>
<proteinExistence type="predicted"/>
<organism evidence="2 3">
    <name type="scientific">Scytalidium lignicola</name>
    <name type="common">Hyphomycete</name>
    <dbReference type="NCBI Taxonomy" id="5539"/>
    <lineage>
        <taxon>Eukaryota</taxon>
        <taxon>Fungi</taxon>
        <taxon>Dikarya</taxon>
        <taxon>Ascomycota</taxon>
        <taxon>Pezizomycotina</taxon>
        <taxon>Leotiomycetes</taxon>
        <taxon>Leotiomycetes incertae sedis</taxon>
        <taxon>Scytalidium</taxon>
    </lineage>
</organism>
<accession>A0A3E2HA20</accession>
<gene>
    <name evidence="2" type="ORF">B7463_g6117</name>
</gene>
<feature type="non-terminal residue" evidence="2">
    <location>
        <position position="1"/>
    </location>
</feature>
<feature type="non-terminal residue" evidence="2">
    <location>
        <position position="105"/>
    </location>
</feature>
<dbReference type="Proteomes" id="UP000258309">
    <property type="component" value="Unassembled WGS sequence"/>
</dbReference>
<keyword evidence="3" id="KW-1185">Reference proteome</keyword>
<evidence type="ECO:0000313" key="3">
    <source>
        <dbReference type="Proteomes" id="UP000258309"/>
    </source>
</evidence>
<sequence length="105" mass="11633">MASEPQALSGLNQPSRGAHGVFSRASSNPQRKLAYGSSDGDEEEEKDSKLKAQGRHAPRNISTLHTLAYQKPQPRGFSDPKSIRLPRTHPVASRHLHRRLNMADI</sequence>
<evidence type="ECO:0000256" key="1">
    <source>
        <dbReference type="SAM" id="MobiDB-lite"/>
    </source>
</evidence>
<reference evidence="2 3" key="1">
    <citation type="submission" date="2018-05" db="EMBL/GenBank/DDBJ databases">
        <title>Draft genome sequence of Scytalidium lignicola DSM 105466, a ubiquitous saprotrophic fungus.</title>
        <authorList>
            <person name="Buettner E."/>
            <person name="Gebauer A.M."/>
            <person name="Hofrichter M."/>
            <person name="Liers C."/>
            <person name="Kellner H."/>
        </authorList>
    </citation>
    <scope>NUCLEOTIDE SEQUENCE [LARGE SCALE GENOMIC DNA]</scope>
    <source>
        <strain evidence="2 3">DSM 105466</strain>
    </source>
</reference>